<dbReference type="PROSITE" id="PS00895">
    <property type="entry name" value="3_HYDROXYISOBUT_DH"/>
    <property type="match status" value="1"/>
</dbReference>
<reference evidence="6" key="1">
    <citation type="journal article" date="2019" name="Int. J. Syst. Evol. Microbiol.">
        <title>The Global Catalogue of Microorganisms (GCM) 10K type strain sequencing project: providing services to taxonomists for standard genome sequencing and annotation.</title>
        <authorList>
            <consortium name="The Broad Institute Genomics Platform"/>
            <consortium name="The Broad Institute Genome Sequencing Center for Infectious Disease"/>
            <person name="Wu L."/>
            <person name="Ma J."/>
        </authorList>
    </citation>
    <scope>NUCLEOTIDE SEQUENCE [LARGE SCALE GENOMIC DNA]</scope>
    <source>
        <strain evidence="6">JCM 17926</strain>
    </source>
</reference>
<evidence type="ECO:0000259" key="4">
    <source>
        <dbReference type="Pfam" id="PF14833"/>
    </source>
</evidence>
<accession>A0ABP8LW83</accession>
<evidence type="ECO:0000256" key="1">
    <source>
        <dbReference type="ARBA" id="ARBA00023002"/>
    </source>
</evidence>
<proteinExistence type="predicted"/>
<protein>
    <submittedName>
        <fullName evidence="5">NAD(P)-dependent oxidoreductase</fullName>
    </submittedName>
</protein>
<name>A0ABP8LW83_9BACT</name>
<keyword evidence="6" id="KW-1185">Reference proteome</keyword>
<evidence type="ECO:0000313" key="6">
    <source>
        <dbReference type="Proteomes" id="UP001500552"/>
    </source>
</evidence>
<dbReference type="SUPFAM" id="SSF48179">
    <property type="entry name" value="6-phosphogluconate dehydrogenase C-terminal domain-like"/>
    <property type="match status" value="1"/>
</dbReference>
<dbReference type="InterPro" id="IPR036291">
    <property type="entry name" value="NAD(P)-bd_dom_sf"/>
</dbReference>
<evidence type="ECO:0000313" key="5">
    <source>
        <dbReference type="EMBL" id="GAA4437634.1"/>
    </source>
</evidence>
<evidence type="ECO:0000259" key="3">
    <source>
        <dbReference type="Pfam" id="PF03446"/>
    </source>
</evidence>
<gene>
    <name evidence="5" type="ORF">GCM10023188_32050</name>
</gene>
<dbReference type="PANTHER" id="PTHR43580:SF2">
    <property type="entry name" value="CYTOKINE-LIKE NUCLEAR FACTOR N-PAC"/>
    <property type="match status" value="1"/>
</dbReference>
<dbReference type="SUPFAM" id="SSF51735">
    <property type="entry name" value="NAD(P)-binding Rossmann-fold domains"/>
    <property type="match status" value="1"/>
</dbReference>
<dbReference type="PANTHER" id="PTHR43580">
    <property type="entry name" value="OXIDOREDUCTASE GLYR1-RELATED"/>
    <property type="match status" value="1"/>
</dbReference>
<dbReference type="InterPro" id="IPR015815">
    <property type="entry name" value="HIBADH-related"/>
</dbReference>
<dbReference type="InterPro" id="IPR006115">
    <property type="entry name" value="6PGDH_NADP-bd"/>
</dbReference>
<dbReference type="PIRSF" id="PIRSF000103">
    <property type="entry name" value="HIBADH"/>
    <property type="match status" value="1"/>
</dbReference>
<dbReference type="InterPro" id="IPR008927">
    <property type="entry name" value="6-PGluconate_DH-like_C_sf"/>
</dbReference>
<evidence type="ECO:0000256" key="2">
    <source>
        <dbReference type="ARBA" id="ARBA00023027"/>
    </source>
</evidence>
<sequence>MKVGFIGLGIMGSRMAANLLRAGHELVVYNRTQAKADALVAQGAARAASAEEVAQQCRLVFTMLATPEAVEEVAAGTDGFLRALPGNSLWVDCSTVNPSFSKKMATQARKMGQRFLDAPVSGTLMPAEKGELIFLVGGDAADLEQVRELLEVMGKSVVHAGENGQGASMKMVINMLLAQAMAAFTESLRLGTALGLSEEVLCQTLLNTPAAAPFLKSKQQKLLHREFSAEFPLEWMHKDLHLASLTAYEQNIALPALQTTKELYAQARQQGFGEEDLSAIYRVYLPDGAA</sequence>
<dbReference type="Pfam" id="PF14833">
    <property type="entry name" value="NAD_binding_11"/>
    <property type="match status" value="1"/>
</dbReference>
<dbReference type="Proteomes" id="UP001500552">
    <property type="component" value="Unassembled WGS sequence"/>
</dbReference>
<dbReference type="Pfam" id="PF03446">
    <property type="entry name" value="NAD_binding_2"/>
    <property type="match status" value="1"/>
</dbReference>
<keyword evidence="1" id="KW-0560">Oxidoreductase</keyword>
<organism evidence="5 6">
    <name type="scientific">Pontibacter saemangeumensis</name>
    <dbReference type="NCBI Taxonomy" id="1084525"/>
    <lineage>
        <taxon>Bacteria</taxon>
        <taxon>Pseudomonadati</taxon>
        <taxon>Bacteroidota</taxon>
        <taxon>Cytophagia</taxon>
        <taxon>Cytophagales</taxon>
        <taxon>Hymenobacteraceae</taxon>
        <taxon>Pontibacter</taxon>
    </lineage>
</organism>
<keyword evidence="2" id="KW-0520">NAD</keyword>
<dbReference type="InterPro" id="IPR029154">
    <property type="entry name" value="HIBADH-like_NADP-bd"/>
</dbReference>
<dbReference type="Gene3D" id="3.40.50.720">
    <property type="entry name" value="NAD(P)-binding Rossmann-like Domain"/>
    <property type="match status" value="1"/>
</dbReference>
<dbReference type="InterPro" id="IPR051265">
    <property type="entry name" value="HIBADH-related_NP60_sf"/>
</dbReference>
<dbReference type="InterPro" id="IPR013328">
    <property type="entry name" value="6PGD_dom2"/>
</dbReference>
<dbReference type="EMBL" id="BAABHC010000016">
    <property type="protein sequence ID" value="GAA4437634.1"/>
    <property type="molecule type" value="Genomic_DNA"/>
</dbReference>
<feature type="domain" description="3-hydroxyisobutyrate dehydrogenase-like NAD-binding" evidence="4">
    <location>
        <begin position="164"/>
        <end position="284"/>
    </location>
</feature>
<dbReference type="InterPro" id="IPR002204">
    <property type="entry name" value="3-OH-isobutyrate_DH-rel_CS"/>
</dbReference>
<comment type="caution">
    <text evidence="5">The sequence shown here is derived from an EMBL/GenBank/DDBJ whole genome shotgun (WGS) entry which is preliminary data.</text>
</comment>
<dbReference type="Gene3D" id="1.10.1040.10">
    <property type="entry name" value="N-(1-d-carboxylethyl)-l-norvaline Dehydrogenase, domain 2"/>
    <property type="match status" value="1"/>
</dbReference>
<feature type="domain" description="6-phosphogluconate dehydrogenase NADP-binding" evidence="3">
    <location>
        <begin position="2"/>
        <end position="161"/>
    </location>
</feature>